<dbReference type="Proteomes" id="UP000287615">
    <property type="component" value="Unassembled WGS sequence"/>
</dbReference>
<evidence type="ECO:0000313" key="2">
    <source>
        <dbReference type="Proteomes" id="UP000287615"/>
    </source>
</evidence>
<protein>
    <submittedName>
        <fullName evidence="1">Uncharacterized protein</fullName>
    </submittedName>
</protein>
<evidence type="ECO:0000313" key="1">
    <source>
        <dbReference type="EMBL" id="RWX50222.1"/>
    </source>
</evidence>
<name>A0A3S3R4N8_9BACT</name>
<sequence length="85" mass="9482">ADISVETWKESVSGTGDFSGKKIAQGNRVVIRKTALQTEKTIIDPHGQKLKKIFTIGCIYKASAADEDVEQDCERFFQSVDFIDK</sequence>
<accession>A0A3S3R4N8</accession>
<reference evidence="1 2" key="1">
    <citation type="submission" date="2017-01" db="EMBL/GenBank/DDBJ databases">
        <title>The cable genome- insights into the physiology and evolution of filamentous bacteria capable of sulfide oxidation via long distance electron transfer.</title>
        <authorList>
            <person name="Schreiber L."/>
            <person name="Bjerg J.T."/>
            <person name="Boggild A."/>
            <person name="Van De Vossenberg J."/>
            <person name="Meysman F."/>
            <person name="Nielsen L.P."/>
            <person name="Schramm A."/>
            <person name="Kjeldsen K.U."/>
        </authorList>
    </citation>
    <scope>NUCLEOTIDE SEQUENCE [LARGE SCALE GENOMIC DNA]</scope>
    <source>
        <strain evidence="1">A3</strain>
    </source>
</reference>
<proteinExistence type="predicted"/>
<dbReference type="EMBL" id="MTKR01000119">
    <property type="protein sequence ID" value="RWX50222.1"/>
    <property type="molecule type" value="Genomic_DNA"/>
</dbReference>
<dbReference type="AlphaFoldDB" id="A0A3S3R4N8"/>
<gene>
    <name evidence="1" type="ORF">VU00_11194</name>
</gene>
<feature type="non-terminal residue" evidence="1">
    <location>
        <position position="1"/>
    </location>
</feature>
<comment type="caution">
    <text evidence="1">The sequence shown here is derived from an EMBL/GenBank/DDBJ whole genome shotgun (WGS) entry which is preliminary data.</text>
</comment>
<organism evidence="1 2">
    <name type="scientific">Candidatus Electrothrix marina</name>
    <dbReference type="NCBI Taxonomy" id="1859130"/>
    <lineage>
        <taxon>Bacteria</taxon>
        <taxon>Pseudomonadati</taxon>
        <taxon>Thermodesulfobacteriota</taxon>
        <taxon>Desulfobulbia</taxon>
        <taxon>Desulfobulbales</taxon>
        <taxon>Desulfobulbaceae</taxon>
        <taxon>Candidatus Electrothrix</taxon>
    </lineage>
</organism>